<dbReference type="AlphaFoldDB" id="A0A0F3NF02"/>
<reference evidence="1 2" key="1">
    <citation type="submission" date="2015-01" db="EMBL/GenBank/DDBJ databases">
        <title>Genome Sequencing of Rickettsiales.</title>
        <authorList>
            <person name="Daugherty S.C."/>
            <person name="Su Q."/>
            <person name="Abolude K."/>
            <person name="Beier-Sexton M."/>
            <person name="Carlyon J.A."/>
            <person name="Carter R."/>
            <person name="Day N.P."/>
            <person name="Dumler S.J."/>
            <person name="Dyachenko V."/>
            <person name="Godinez A."/>
            <person name="Kurtti T.J."/>
            <person name="Lichay M."/>
            <person name="Mullins K.E."/>
            <person name="Ott S."/>
            <person name="Pappas-Brown V."/>
            <person name="Paris D.H."/>
            <person name="Patel P."/>
            <person name="Richards A.L."/>
            <person name="Sadzewicz L."/>
            <person name="Sears K."/>
            <person name="Seidman D."/>
            <person name="Sengamalay N."/>
            <person name="Stenos J."/>
            <person name="Tallon L.J."/>
            <person name="Vincent G."/>
            <person name="Fraser C.M."/>
            <person name="Munderloh U."/>
            <person name="Dunning-Hotopp J.C."/>
        </authorList>
    </citation>
    <scope>NUCLEOTIDE SEQUENCE [LARGE SCALE GENOMIC DNA]</scope>
    <source>
        <strain evidence="1 2">ApNP</strain>
    </source>
</reference>
<evidence type="ECO:0000313" key="2">
    <source>
        <dbReference type="Proteomes" id="UP000033385"/>
    </source>
</evidence>
<evidence type="ECO:0000313" key="1">
    <source>
        <dbReference type="EMBL" id="KJV66277.1"/>
    </source>
</evidence>
<accession>A0A0F3NF02</accession>
<proteinExistence type="predicted"/>
<dbReference type="PATRIC" id="fig|1359153.3.peg.1048"/>
<protein>
    <submittedName>
        <fullName evidence="1">Uncharacterized protein</fullName>
    </submittedName>
</protein>
<name>A0A0F3NF02_ANAPH</name>
<dbReference type="EMBL" id="LANW01000001">
    <property type="protein sequence ID" value="KJV66277.1"/>
    <property type="molecule type" value="Genomic_DNA"/>
</dbReference>
<sequence length="178" mass="19815">MFDSFNDFATASVTISCNKEHSSFPSSYCDFSVENLPFIKATPVEAHNLTGNESYALTFANSDPEAPKVDDYFLETILVERKVGRSDVNFYSATLHEVTVRDSEAHQSEDNGKNGNDVHARARQMFIAELKANTISENDDTLVLTSAENSSKCSVTITLKKLLHPPRFSKVPTTQFPR</sequence>
<comment type="caution">
    <text evidence="1">The sequence shown here is derived from an EMBL/GenBank/DDBJ whole genome shotgun (WGS) entry which is preliminary data.</text>
</comment>
<dbReference type="Proteomes" id="UP000033385">
    <property type="component" value="Unassembled WGS sequence"/>
</dbReference>
<organism evidence="1 2">
    <name type="scientific">Anaplasma phagocytophilum str. ApNP</name>
    <dbReference type="NCBI Taxonomy" id="1359153"/>
    <lineage>
        <taxon>Bacteria</taxon>
        <taxon>Pseudomonadati</taxon>
        <taxon>Pseudomonadota</taxon>
        <taxon>Alphaproteobacteria</taxon>
        <taxon>Rickettsiales</taxon>
        <taxon>Anaplasmataceae</taxon>
        <taxon>Anaplasma</taxon>
        <taxon>phagocytophilum group</taxon>
    </lineage>
</organism>
<gene>
    <name evidence="1" type="ORF">APHNP_1018</name>
</gene>